<sequence length="35" mass="4216">MSPCTTVLLLSFLARYFPFFHFPFPLTVFLFVYPR</sequence>
<evidence type="ECO:0000256" key="1">
    <source>
        <dbReference type="SAM" id="Phobius"/>
    </source>
</evidence>
<reference evidence="2" key="1">
    <citation type="submission" date="2018-02" db="EMBL/GenBank/DDBJ databases">
        <title>Rhizophora mucronata_Transcriptome.</title>
        <authorList>
            <person name="Meera S.P."/>
            <person name="Sreeshan A."/>
            <person name="Augustine A."/>
        </authorList>
    </citation>
    <scope>NUCLEOTIDE SEQUENCE</scope>
    <source>
        <tissue evidence="2">Leaf</tissue>
    </source>
</reference>
<keyword evidence="1" id="KW-1133">Transmembrane helix</keyword>
<proteinExistence type="predicted"/>
<dbReference type="AlphaFoldDB" id="A0A2P2PUR9"/>
<protein>
    <submittedName>
        <fullName evidence="2">Uncharacterized protein</fullName>
    </submittedName>
</protein>
<feature type="transmembrane region" description="Helical" evidence="1">
    <location>
        <begin position="12"/>
        <end position="33"/>
    </location>
</feature>
<name>A0A2P2PUR9_RHIMU</name>
<accession>A0A2P2PUR9</accession>
<keyword evidence="1" id="KW-0812">Transmembrane</keyword>
<evidence type="ECO:0000313" key="2">
    <source>
        <dbReference type="EMBL" id="MBX58480.1"/>
    </source>
</evidence>
<keyword evidence="1" id="KW-0472">Membrane</keyword>
<organism evidence="2">
    <name type="scientific">Rhizophora mucronata</name>
    <name type="common">Asiatic mangrove</name>
    <dbReference type="NCBI Taxonomy" id="61149"/>
    <lineage>
        <taxon>Eukaryota</taxon>
        <taxon>Viridiplantae</taxon>
        <taxon>Streptophyta</taxon>
        <taxon>Embryophyta</taxon>
        <taxon>Tracheophyta</taxon>
        <taxon>Spermatophyta</taxon>
        <taxon>Magnoliopsida</taxon>
        <taxon>eudicotyledons</taxon>
        <taxon>Gunneridae</taxon>
        <taxon>Pentapetalae</taxon>
        <taxon>rosids</taxon>
        <taxon>fabids</taxon>
        <taxon>Malpighiales</taxon>
        <taxon>Rhizophoraceae</taxon>
        <taxon>Rhizophora</taxon>
    </lineage>
</organism>
<dbReference type="EMBL" id="GGEC01077996">
    <property type="protein sequence ID" value="MBX58480.1"/>
    <property type="molecule type" value="Transcribed_RNA"/>
</dbReference>